<organism evidence="1 2">
    <name type="scientific">Lishizhenia tianjinensis</name>
    <dbReference type="NCBI Taxonomy" id="477690"/>
    <lineage>
        <taxon>Bacteria</taxon>
        <taxon>Pseudomonadati</taxon>
        <taxon>Bacteroidota</taxon>
        <taxon>Flavobacteriia</taxon>
        <taxon>Flavobacteriales</taxon>
        <taxon>Crocinitomicaceae</taxon>
        <taxon>Lishizhenia</taxon>
    </lineage>
</organism>
<name>A0A1I6YWC7_9FLAO</name>
<evidence type="ECO:0000313" key="2">
    <source>
        <dbReference type="Proteomes" id="UP000236454"/>
    </source>
</evidence>
<keyword evidence="2" id="KW-1185">Reference proteome</keyword>
<dbReference type="AlphaFoldDB" id="A0A1I6YWC7"/>
<accession>A0A1I6YWC7</accession>
<dbReference type="RefSeq" id="WP_090247432.1">
    <property type="nucleotide sequence ID" value="NZ_FPAS01000001.1"/>
</dbReference>
<reference evidence="1 2" key="1">
    <citation type="submission" date="2016-10" db="EMBL/GenBank/DDBJ databases">
        <authorList>
            <person name="de Groot N.N."/>
        </authorList>
    </citation>
    <scope>NUCLEOTIDE SEQUENCE [LARGE SCALE GENOMIC DNA]</scope>
    <source>
        <strain evidence="1 2">CGMCC 1.7005</strain>
    </source>
</reference>
<protein>
    <submittedName>
        <fullName evidence="1">Uncharacterized protein</fullName>
    </submittedName>
</protein>
<dbReference type="STRING" id="477690.SAMN05216474_1231"/>
<evidence type="ECO:0000313" key="1">
    <source>
        <dbReference type="EMBL" id="SFT54664.1"/>
    </source>
</evidence>
<gene>
    <name evidence="1" type="ORF">SAMN05216474_1231</name>
</gene>
<proteinExistence type="predicted"/>
<sequence length="295" mass="33308">MKEELDHIIKHKNYRDLTGDELRLLEKEGISKDDFIALKLFFQQMEIDKTERLEKLAPVKSKLDDLFEAKHKKGGLILWRIDKAFYAQPLLQIAATIVLIVLFYNNISLKQEPTLAMNQEVVENKNSDARSAKSTKKLDLQEEMSAKDESLLKDVETEGNQEIVEENAPSETKDEKLVVTGMDAFASVKAAEDTPVKEEEVLMNFDEIAAPSLQKALEEPALSAYSEVDATSIVTFNSSTDASVPKIIRDSTPVALYSVSSREVMAKSYKKEKEVMEVVNLEEKQDEFAILTPLF</sequence>
<dbReference type="EMBL" id="FPAS01000001">
    <property type="protein sequence ID" value="SFT54664.1"/>
    <property type="molecule type" value="Genomic_DNA"/>
</dbReference>
<dbReference type="Proteomes" id="UP000236454">
    <property type="component" value="Unassembled WGS sequence"/>
</dbReference>